<evidence type="ECO:0000256" key="1">
    <source>
        <dbReference type="ARBA" id="ARBA00022527"/>
    </source>
</evidence>
<dbReference type="PANTHER" id="PTHR35526:SF3">
    <property type="entry name" value="ANTI-SIGMA-F FACTOR RSBW"/>
    <property type="match status" value="1"/>
</dbReference>
<dbReference type="AlphaFoldDB" id="A0A7W8E3W6"/>
<evidence type="ECO:0000313" key="3">
    <source>
        <dbReference type="EMBL" id="MBB5058007.1"/>
    </source>
</evidence>
<evidence type="ECO:0000313" key="4">
    <source>
        <dbReference type="Proteomes" id="UP000540989"/>
    </source>
</evidence>
<comment type="caution">
    <text evidence="3">The sequence shown here is derived from an EMBL/GenBank/DDBJ whole genome shotgun (WGS) entry which is preliminary data.</text>
</comment>
<dbReference type="EMBL" id="JACHIP010000003">
    <property type="protein sequence ID" value="MBB5058007.1"/>
    <property type="molecule type" value="Genomic_DNA"/>
</dbReference>
<keyword evidence="4" id="KW-1185">Reference proteome</keyword>
<reference evidence="3 4" key="1">
    <citation type="submission" date="2020-08" db="EMBL/GenBank/DDBJ databases">
        <title>Genomic Encyclopedia of Type Strains, Phase IV (KMG-V): Genome sequencing to study the core and pangenomes of soil and plant-associated prokaryotes.</title>
        <authorList>
            <person name="Whitman W."/>
        </authorList>
    </citation>
    <scope>NUCLEOTIDE SEQUENCE [LARGE SCALE GENOMIC DNA]</scope>
    <source>
        <strain evidence="3 4">M8UP14</strain>
    </source>
</reference>
<keyword evidence="3" id="KW-0808">Transferase</keyword>
<keyword evidence="3" id="KW-0418">Kinase</keyword>
<name>A0A7W8E3W6_9BACT</name>
<organism evidence="3 4">
    <name type="scientific">Granulicella aggregans</name>
    <dbReference type="NCBI Taxonomy" id="474949"/>
    <lineage>
        <taxon>Bacteria</taxon>
        <taxon>Pseudomonadati</taxon>
        <taxon>Acidobacteriota</taxon>
        <taxon>Terriglobia</taxon>
        <taxon>Terriglobales</taxon>
        <taxon>Acidobacteriaceae</taxon>
        <taxon>Granulicella</taxon>
    </lineage>
</organism>
<dbReference type="Gene3D" id="3.30.565.10">
    <property type="entry name" value="Histidine kinase-like ATPase, C-terminal domain"/>
    <property type="match status" value="1"/>
</dbReference>
<dbReference type="Proteomes" id="UP000540989">
    <property type="component" value="Unassembled WGS sequence"/>
</dbReference>
<feature type="domain" description="Histidine kinase/HSP90-like ATPase" evidence="2">
    <location>
        <begin position="20"/>
        <end position="131"/>
    </location>
</feature>
<dbReference type="Pfam" id="PF13581">
    <property type="entry name" value="HATPase_c_2"/>
    <property type="match status" value="1"/>
</dbReference>
<dbReference type="RefSeq" id="WP_184217221.1">
    <property type="nucleotide sequence ID" value="NZ_JACHIP010000003.1"/>
</dbReference>
<sequence>MKSGSSVEVRIPSELGFEKVAMSTASSMAALMGFSNDRIEDLKTAVAEACINAIEHGNQLDSTLNVGVVLSTTDDELEVKVIDDGAGIAKAPASPDIDRKMHGEEDPRGMGMFLIQALVDEAEWHQGPPGKSFVRLVIRLDAHHDAHQGKESQ</sequence>
<dbReference type="InterPro" id="IPR050267">
    <property type="entry name" value="Anti-sigma-factor_SerPK"/>
</dbReference>
<dbReference type="SUPFAM" id="SSF55874">
    <property type="entry name" value="ATPase domain of HSP90 chaperone/DNA topoisomerase II/histidine kinase"/>
    <property type="match status" value="1"/>
</dbReference>
<dbReference type="PANTHER" id="PTHR35526">
    <property type="entry name" value="ANTI-SIGMA-F FACTOR RSBW-RELATED"/>
    <property type="match status" value="1"/>
</dbReference>
<evidence type="ECO:0000259" key="2">
    <source>
        <dbReference type="Pfam" id="PF13581"/>
    </source>
</evidence>
<keyword evidence="1" id="KW-0723">Serine/threonine-protein kinase</keyword>
<protein>
    <submittedName>
        <fullName evidence="3">Serine/threonine-protein kinase RsbW</fullName>
        <ecNumber evidence="3">2.7.11.1</ecNumber>
    </submittedName>
</protein>
<dbReference type="EC" id="2.7.11.1" evidence="3"/>
<gene>
    <name evidence="3" type="ORF">HDF16_002713</name>
</gene>
<proteinExistence type="predicted"/>
<dbReference type="CDD" id="cd16936">
    <property type="entry name" value="HATPase_RsbW-like"/>
    <property type="match status" value="1"/>
</dbReference>
<dbReference type="GO" id="GO:0004674">
    <property type="term" value="F:protein serine/threonine kinase activity"/>
    <property type="evidence" value="ECO:0007669"/>
    <property type="project" value="UniProtKB-KW"/>
</dbReference>
<dbReference type="InterPro" id="IPR003594">
    <property type="entry name" value="HATPase_dom"/>
</dbReference>
<dbReference type="InterPro" id="IPR036890">
    <property type="entry name" value="HATPase_C_sf"/>
</dbReference>
<accession>A0A7W8E3W6</accession>